<accession>A0ABV8R9X6</accession>
<protein>
    <submittedName>
        <fullName evidence="2">Uncharacterized protein</fullName>
    </submittedName>
</protein>
<keyword evidence="1" id="KW-0812">Transmembrane</keyword>
<dbReference type="RefSeq" id="WP_298993182.1">
    <property type="nucleotide sequence ID" value="NZ_JBHSCY010000002.1"/>
</dbReference>
<feature type="transmembrane region" description="Helical" evidence="1">
    <location>
        <begin position="52"/>
        <end position="70"/>
    </location>
</feature>
<evidence type="ECO:0000313" key="2">
    <source>
        <dbReference type="EMBL" id="MFC4269271.1"/>
    </source>
</evidence>
<organism evidence="2 3">
    <name type="scientific">Polaribacter marinivivus</name>
    <dbReference type="NCBI Taxonomy" id="1524260"/>
    <lineage>
        <taxon>Bacteria</taxon>
        <taxon>Pseudomonadati</taxon>
        <taxon>Bacteroidota</taxon>
        <taxon>Flavobacteriia</taxon>
        <taxon>Flavobacteriales</taxon>
        <taxon>Flavobacteriaceae</taxon>
    </lineage>
</organism>
<dbReference type="EMBL" id="JBHSCY010000002">
    <property type="protein sequence ID" value="MFC4269271.1"/>
    <property type="molecule type" value="Genomic_DNA"/>
</dbReference>
<reference evidence="3" key="1">
    <citation type="journal article" date="2019" name="Int. J. Syst. Evol. Microbiol.">
        <title>The Global Catalogue of Microorganisms (GCM) 10K type strain sequencing project: providing services to taxonomists for standard genome sequencing and annotation.</title>
        <authorList>
            <consortium name="The Broad Institute Genomics Platform"/>
            <consortium name="The Broad Institute Genome Sequencing Center for Infectious Disease"/>
            <person name="Wu L."/>
            <person name="Ma J."/>
        </authorList>
    </citation>
    <scope>NUCLEOTIDE SEQUENCE [LARGE SCALE GENOMIC DNA]</scope>
    <source>
        <strain evidence="3">CECT 8655</strain>
    </source>
</reference>
<feature type="transmembrane region" description="Helical" evidence="1">
    <location>
        <begin position="124"/>
        <end position="141"/>
    </location>
</feature>
<keyword evidence="3" id="KW-1185">Reference proteome</keyword>
<sequence>MSKQSICDKERSRIEKMNKFQLAYKYKKVGVVIAVVAFALMIAKKFVDEPEWVKPILSNFLLIGFLIISISKDKIEDEYIDSLRAQSYRLAFILSVVYSLIQPLINYFVDVLLNEEPKEFYDFSYFQVLFFMLVVQIMFFTQMKRFNS</sequence>
<feature type="transmembrane region" description="Helical" evidence="1">
    <location>
        <begin position="90"/>
        <end position="109"/>
    </location>
</feature>
<comment type="caution">
    <text evidence="2">The sequence shown here is derived from an EMBL/GenBank/DDBJ whole genome shotgun (WGS) entry which is preliminary data.</text>
</comment>
<name>A0ABV8R9X6_9FLAO</name>
<feature type="transmembrane region" description="Helical" evidence="1">
    <location>
        <begin position="29"/>
        <end position="46"/>
    </location>
</feature>
<keyword evidence="1" id="KW-0472">Membrane</keyword>
<keyword evidence="1" id="KW-1133">Transmembrane helix</keyword>
<gene>
    <name evidence="2" type="ORF">ACFOWD_10165</name>
</gene>
<evidence type="ECO:0000313" key="3">
    <source>
        <dbReference type="Proteomes" id="UP001595826"/>
    </source>
</evidence>
<proteinExistence type="predicted"/>
<dbReference type="Proteomes" id="UP001595826">
    <property type="component" value="Unassembled WGS sequence"/>
</dbReference>
<evidence type="ECO:0000256" key="1">
    <source>
        <dbReference type="SAM" id="Phobius"/>
    </source>
</evidence>